<dbReference type="eggNOG" id="COG0236">
    <property type="taxonomic scope" value="Bacteria"/>
</dbReference>
<dbReference type="GO" id="GO:0016020">
    <property type="term" value="C:membrane"/>
    <property type="evidence" value="ECO:0007669"/>
    <property type="project" value="GOC"/>
</dbReference>
<reference evidence="11 12" key="1">
    <citation type="submission" date="2010-08" db="EMBL/GenBank/DDBJ databases">
        <authorList>
            <person name="Harkins D.M."/>
            <person name="Madupu R."/>
            <person name="Durkin A.S."/>
            <person name="Torralba M."/>
            <person name="Methe B."/>
            <person name="Sutton G.G."/>
            <person name="Nelson K.E."/>
        </authorList>
    </citation>
    <scope>NUCLEOTIDE SEQUENCE [LARGE SCALE GENOMIC DNA]</scope>
    <source>
        <strain evidence="11 12">DSM 17678</strain>
    </source>
</reference>
<name>E0E0U1_9FIRM</name>
<evidence type="ECO:0000256" key="1">
    <source>
        <dbReference type="ARBA" id="ARBA00022450"/>
    </source>
</evidence>
<dbReference type="STRING" id="596315.HMPREF0634_0789"/>
<accession>E0E0U1</accession>
<protein>
    <recommendedName>
        <fullName evidence="7 8">Acyl carrier protein</fullName>
        <shortName evidence="7">ACP</shortName>
    </recommendedName>
</protein>
<dbReference type="SUPFAM" id="SSF47336">
    <property type="entry name" value="ACP-like"/>
    <property type="match status" value="1"/>
</dbReference>
<dbReference type="NCBIfam" id="NF002148">
    <property type="entry name" value="PRK00982.1-2"/>
    <property type="match status" value="1"/>
</dbReference>
<dbReference type="GeneID" id="84799760"/>
<dbReference type="GO" id="GO:0009245">
    <property type="term" value="P:lipid A biosynthetic process"/>
    <property type="evidence" value="ECO:0007669"/>
    <property type="project" value="TreeGrafter"/>
</dbReference>
<dbReference type="Proteomes" id="UP000003244">
    <property type="component" value="Unassembled WGS sequence"/>
</dbReference>
<dbReference type="InterPro" id="IPR036736">
    <property type="entry name" value="ACP-like_sf"/>
</dbReference>
<evidence type="ECO:0000256" key="9">
    <source>
        <dbReference type="RuleBase" id="RU003545"/>
    </source>
</evidence>
<keyword evidence="5 7" id="KW-0443">Lipid metabolism</keyword>
<evidence type="ECO:0000259" key="10">
    <source>
        <dbReference type="PROSITE" id="PS50075"/>
    </source>
</evidence>
<dbReference type="Gene3D" id="1.10.1200.10">
    <property type="entry name" value="ACP-like"/>
    <property type="match status" value="1"/>
</dbReference>
<keyword evidence="6 7" id="KW-0275">Fatty acid biosynthesis</keyword>
<dbReference type="PROSITE" id="PS50075">
    <property type="entry name" value="CARRIER"/>
    <property type="match status" value="1"/>
</dbReference>
<dbReference type="Pfam" id="PF00550">
    <property type="entry name" value="PP-binding"/>
    <property type="match status" value="1"/>
</dbReference>
<evidence type="ECO:0000256" key="7">
    <source>
        <dbReference type="HAMAP-Rule" id="MF_01217"/>
    </source>
</evidence>
<evidence type="ECO:0000256" key="3">
    <source>
        <dbReference type="ARBA" id="ARBA00022553"/>
    </source>
</evidence>
<proteinExistence type="inferred from homology"/>
<dbReference type="HAMAP" id="MF_01217">
    <property type="entry name" value="Acyl_carrier"/>
    <property type="match status" value="1"/>
</dbReference>
<dbReference type="GO" id="GO:0000036">
    <property type="term" value="F:acyl carrier activity"/>
    <property type="evidence" value="ECO:0007669"/>
    <property type="project" value="UniProtKB-UniRule"/>
</dbReference>
<dbReference type="UniPathway" id="UPA00094"/>
<comment type="pathway">
    <text evidence="7 9">Lipid metabolism; fatty acid biosynthesis.</text>
</comment>
<evidence type="ECO:0000256" key="5">
    <source>
        <dbReference type="ARBA" id="ARBA00023098"/>
    </source>
</evidence>
<dbReference type="NCBIfam" id="TIGR00517">
    <property type="entry name" value="acyl_carrier"/>
    <property type="match status" value="1"/>
</dbReference>
<evidence type="ECO:0000313" key="11">
    <source>
        <dbReference type="EMBL" id="EFM65485.1"/>
    </source>
</evidence>
<dbReference type="InterPro" id="IPR009081">
    <property type="entry name" value="PP-bd_ACP"/>
</dbReference>
<feature type="domain" description="Carrier" evidence="10">
    <location>
        <begin position="1"/>
        <end position="75"/>
    </location>
</feature>
<dbReference type="OrthoDB" id="9804551at2"/>
<dbReference type="EMBL" id="ADGQ01000001">
    <property type="protein sequence ID" value="EFM65485.1"/>
    <property type="molecule type" value="Genomic_DNA"/>
</dbReference>
<keyword evidence="1 7" id="KW-0596">Phosphopantetheine</keyword>
<sequence length="75" mass="8733">MFDKIKEIIVEQLNIDDSDFINLDTNLQEDLNADSLDAVEIIMNIEEEFDIKVDDDELENIKTIGDIVKYIENNK</sequence>
<dbReference type="RefSeq" id="WP_007787884.1">
    <property type="nucleotide sequence ID" value="NZ_ADGQ01000001.1"/>
</dbReference>
<evidence type="ECO:0000256" key="6">
    <source>
        <dbReference type="ARBA" id="ARBA00023160"/>
    </source>
</evidence>
<keyword evidence="12" id="KW-1185">Reference proteome</keyword>
<keyword evidence="3 7" id="KW-0597">Phosphoprotein</keyword>
<organism evidence="11 12">
    <name type="scientific">Peptostreptococcus stomatis DSM 17678</name>
    <dbReference type="NCBI Taxonomy" id="596315"/>
    <lineage>
        <taxon>Bacteria</taxon>
        <taxon>Bacillati</taxon>
        <taxon>Bacillota</taxon>
        <taxon>Clostridia</taxon>
        <taxon>Peptostreptococcales</taxon>
        <taxon>Peptostreptococcaceae</taxon>
        <taxon>Peptostreptococcus</taxon>
    </lineage>
</organism>
<comment type="function">
    <text evidence="7 9">Carrier of the growing fatty acid chain in fatty acid biosynthesis.</text>
</comment>
<keyword evidence="7" id="KW-0963">Cytoplasm</keyword>
<dbReference type="GO" id="GO:0000035">
    <property type="term" value="F:acyl binding"/>
    <property type="evidence" value="ECO:0007669"/>
    <property type="project" value="TreeGrafter"/>
</dbReference>
<comment type="PTM">
    <text evidence="7">4'-phosphopantetheine is transferred from CoA to a specific serine of apo-ACP by AcpS. This modification is essential for activity because fatty acids are bound in thioester linkage to the sulfhydryl of the prosthetic group.</text>
</comment>
<comment type="PTM">
    <text evidence="9">4'-phosphopantetheine is transferred from CoA to a specific serine of apo-ACP by acpS.</text>
</comment>
<evidence type="ECO:0000256" key="2">
    <source>
        <dbReference type="ARBA" id="ARBA00022516"/>
    </source>
</evidence>
<comment type="caution">
    <text evidence="11">The sequence shown here is derived from an EMBL/GenBank/DDBJ whole genome shotgun (WGS) entry which is preliminary data.</text>
</comment>
<dbReference type="PANTHER" id="PTHR20863">
    <property type="entry name" value="ACYL CARRIER PROTEIN"/>
    <property type="match status" value="1"/>
</dbReference>
<dbReference type="InterPro" id="IPR006162">
    <property type="entry name" value="Ppantetheine_attach_site"/>
</dbReference>
<comment type="similarity">
    <text evidence="7">Belongs to the acyl carrier protein (ACP) family.</text>
</comment>
<dbReference type="PANTHER" id="PTHR20863:SF76">
    <property type="entry name" value="CARRIER DOMAIN-CONTAINING PROTEIN"/>
    <property type="match status" value="1"/>
</dbReference>
<feature type="modified residue" description="O-(pantetheine 4'-phosphoryl)serine" evidence="7">
    <location>
        <position position="35"/>
    </location>
</feature>
<dbReference type="AlphaFoldDB" id="E0E0U1"/>
<evidence type="ECO:0000256" key="8">
    <source>
        <dbReference type="NCBIfam" id="TIGR00517"/>
    </source>
</evidence>
<evidence type="ECO:0000313" key="12">
    <source>
        <dbReference type="Proteomes" id="UP000003244"/>
    </source>
</evidence>
<dbReference type="InterPro" id="IPR003231">
    <property type="entry name" value="ACP"/>
</dbReference>
<evidence type="ECO:0000256" key="4">
    <source>
        <dbReference type="ARBA" id="ARBA00022832"/>
    </source>
</evidence>
<dbReference type="GO" id="GO:0005829">
    <property type="term" value="C:cytosol"/>
    <property type="evidence" value="ECO:0007669"/>
    <property type="project" value="TreeGrafter"/>
</dbReference>
<dbReference type="NCBIfam" id="NF002150">
    <property type="entry name" value="PRK00982.1-4"/>
    <property type="match status" value="1"/>
</dbReference>
<gene>
    <name evidence="7 11" type="primary">acpP</name>
    <name evidence="11" type="ORF">HMPREF0634_0789</name>
</gene>
<keyword evidence="2 7" id="KW-0444">Lipid biosynthesis</keyword>
<keyword evidence="4 7" id="KW-0276">Fatty acid metabolism</keyword>
<comment type="subcellular location">
    <subcellularLocation>
        <location evidence="7">Cytoplasm</location>
    </subcellularLocation>
</comment>
<dbReference type="PROSITE" id="PS00012">
    <property type="entry name" value="PHOSPHOPANTETHEINE"/>
    <property type="match status" value="1"/>
</dbReference>